<evidence type="ECO:0000313" key="2">
    <source>
        <dbReference type="Proteomes" id="UP000183208"/>
    </source>
</evidence>
<dbReference type="EMBL" id="FNTI01000001">
    <property type="protein sequence ID" value="SEE16447.1"/>
    <property type="molecule type" value="Genomic_DNA"/>
</dbReference>
<sequence>MDTLSELTELSDLNRILLHLARSREFPDGSSRHGYDFIAPLDAQGHIDPVLWKKYRDYCRVRRFWDGEDDEVGRLIHKPGGTDRARWVFDYSDSEDDGDEAGYRFEAHAFWPGEYVSISGQDRKLHTFRVVTVDPVLLSMALIKSFELQIKV</sequence>
<gene>
    <name evidence="1" type="ORF">SAMN05444171_6481</name>
</gene>
<reference evidence="1 2" key="1">
    <citation type="submission" date="2016-10" db="EMBL/GenBank/DDBJ databases">
        <authorList>
            <person name="de Groot N.N."/>
        </authorList>
    </citation>
    <scope>NUCLEOTIDE SEQUENCE [LARGE SCALE GENOMIC DNA]</scope>
    <source>
        <strain evidence="1 2">GAS522</strain>
    </source>
</reference>
<dbReference type="OrthoDB" id="9801741at2"/>
<name>A0A1M7G8W9_9BRAD</name>
<protein>
    <submittedName>
        <fullName evidence="1">Uncharacterized protein</fullName>
    </submittedName>
</protein>
<dbReference type="RefSeq" id="WP_074827677.1">
    <property type="nucleotide sequence ID" value="NZ_FNTI01000001.1"/>
</dbReference>
<organism evidence="1 2">
    <name type="scientific">Bradyrhizobium lablabi</name>
    <dbReference type="NCBI Taxonomy" id="722472"/>
    <lineage>
        <taxon>Bacteria</taxon>
        <taxon>Pseudomonadati</taxon>
        <taxon>Pseudomonadota</taxon>
        <taxon>Alphaproteobacteria</taxon>
        <taxon>Hyphomicrobiales</taxon>
        <taxon>Nitrobacteraceae</taxon>
        <taxon>Bradyrhizobium</taxon>
    </lineage>
</organism>
<dbReference type="AlphaFoldDB" id="A0A1M7G8W9"/>
<evidence type="ECO:0000313" key="1">
    <source>
        <dbReference type="EMBL" id="SEE16447.1"/>
    </source>
</evidence>
<proteinExistence type="predicted"/>
<accession>A0A1M7G8W9</accession>
<dbReference type="Proteomes" id="UP000183208">
    <property type="component" value="Unassembled WGS sequence"/>
</dbReference>